<organism evidence="1 2">
    <name type="scientific">Acetobacter malorum</name>
    <dbReference type="NCBI Taxonomy" id="178901"/>
    <lineage>
        <taxon>Bacteria</taxon>
        <taxon>Pseudomonadati</taxon>
        <taxon>Pseudomonadota</taxon>
        <taxon>Alphaproteobacteria</taxon>
        <taxon>Acetobacterales</taxon>
        <taxon>Acetobacteraceae</taxon>
        <taxon>Acetobacter</taxon>
    </lineage>
</organism>
<reference evidence="1 2" key="1">
    <citation type="submission" date="2015-06" db="EMBL/GenBank/DDBJ databases">
        <title>Improved classification and identification of acetic acid bacteria using matrix-assisted laser desorption/ionization time-of-flight mass spectrometry; Gluconobacter nephelii and Gluconobacter uchimurae are later heterotypic synonyms of Gluconobacter japonicus and Gluconobacter oxydans, respectively.</title>
        <authorList>
            <person name="Li L."/>
            <person name="Cleenwerck I."/>
            <person name="De Vuyst L."/>
            <person name="Vandamme P."/>
        </authorList>
    </citation>
    <scope>NUCLEOTIDE SEQUENCE [LARGE SCALE GENOMIC DNA]</scope>
    <source>
        <strain evidence="1 2">LMG 1604</strain>
    </source>
</reference>
<accession>A0A149VGU6</accession>
<dbReference type="EMBL" id="LHZZ01000301">
    <property type="protein sequence ID" value="KXV79415.1"/>
    <property type="molecule type" value="Genomic_DNA"/>
</dbReference>
<sequence length="65" mass="7156">MGGLPSQTFQFCCQPPRIYEMTINCCAGSCSFQLLPKQDCGEERVLLQALIKPADGQCRQGKAFV</sequence>
<protein>
    <submittedName>
        <fullName evidence="1">Uncharacterized protein</fullName>
    </submittedName>
</protein>
<comment type="caution">
    <text evidence="1">The sequence shown here is derived from an EMBL/GenBank/DDBJ whole genome shotgun (WGS) entry which is preliminary data.</text>
</comment>
<dbReference type="Proteomes" id="UP000075538">
    <property type="component" value="Unassembled WGS sequence"/>
</dbReference>
<evidence type="ECO:0000313" key="2">
    <source>
        <dbReference type="Proteomes" id="UP000075538"/>
    </source>
</evidence>
<proteinExistence type="predicted"/>
<name>A0A149VGU6_9PROT</name>
<gene>
    <name evidence="1" type="ORF">AD953_02295</name>
</gene>
<evidence type="ECO:0000313" key="1">
    <source>
        <dbReference type="EMBL" id="KXV79415.1"/>
    </source>
</evidence>
<dbReference type="AlphaFoldDB" id="A0A149VGU6"/>